<dbReference type="PhylomeDB" id="A8A996"/>
<dbReference type="InterPro" id="IPR050072">
    <property type="entry name" value="Peptidase_M20A"/>
</dbReference>
<comment type="cofactor">
    <cofactor evidence="1">
        <name>Co(2+)</name>
        <dbReference type="ChEBI" id="CHEBI:48828"/>
    </cofactor>
</comment>
<dbReference type="HOGENOM" id="CLU_021802_2_3_2"/>
<dbReference type="GO" id="GO:0016787">
    <property type="term" value="F:hydrolase activity"/>
    <property type="evidence" value="ECO:0007669"/>
    <property type="project" value="UniProtKB-KW"/>
</dbReference>
<dbReference type="Proteomes" id="UP000000262">
    <property type="component" value="Chromosome"/>
</dbReference>
<dbReference type="STRING" id="453591.Igni_0315"/>
<dbReference type="AlphaFoldDB" id="A8A996"/>
<keyword evidence="5" id="KW-0378">Hydrolase</keyword>
<dbReference type="InterPro" id="IPR010182">
    <property type="entry name" value="ArgE/DapE"/>
</dbReference>
<comment type="similarity">
    <text evidence="3">Belongs to the peptidase M20A family.</text>
</comment>
<dbReference type="SUPFAM" id="SSF55031">
    <property type="entry name" value="Bacterial exopeptidase dimerisation domain"/>
    <property type="match status" value="1"/>
</dbReference>
<evidence type="ECO:0000313" key="9">
    <source>
        <dbReference type="EMBL" id="ABU81498.1"/>
    </source>
</evidence>
<dbReference type="KEGG" id="iho:Igni_0315"/>
<reference evidence="9 10" key="1">
    <citation type="journal article" date="2008" name="Genome Biol.">
        <title>A genomic analysis of the archaeal system Ignicoccus hospitalis-Nanoarchaeum equitans.</title>
        <authorList>
            <person name="Podar M."/>
            <person name="Anderson I."/>
            <person name="Makarova K.S."/>
            <person name="Elkins J.G."/>
            <person name="Ivanova N."/>
            <person name="Wall M.A."/>
            <person name="Lykidis A."/>
            <person name="Mavromatis K."/>
            <person name="Sun H."/>
            <person name="Hudson M.E."/>
            <person name="Chen W."/>
            <person name="Deciu C."/>
            <person name="Hutchison D."/>
            <person name="Eads J.R."/>
            <person name="Anderson A."/>
            <person name="Fernandes F."/>
            <person name="Szeto E."/>
            <person name="Lapidus A."/>
            <person name="Kyrpides N.C."/>
            <person name="Saier M.H.Jr."/>
            <person name="Richardson P.M."/>
            <person name="Rachel R."/>
            <person name="Huber H."/>
            <person name="Eisen J.A."/>
            <person name="Koonin E.V."/>
            <person name="Keller M."/>
            <person name="Stetter K.O."/>
        </authorList>
    </citation>
    <scope>NUCLEOTIDE SEQUENCE [LARGE SCALE GENOMIC DNA]</scope>
    <source>
        <strain evidence="10">KIN4/I / DSM 18386 / JCM 14125</strain>
    </source>
</reference>
<evidence type="ECO:0000256" key="3">
    <source>
        <dbReference type="ARBA" id="ARBA00006247"/>
    </source>
</evidence>
<dbReference type="EMBL" id="CP000816">
    <property type="protein sequence ID" value="ABU81498.1"/>
    <property type="molecule type" value="Genomic_DNA"/>
</dbReference>
<dbReference type="GO" id="GO:0046872">
    <property type="term" value="F:metal ion binding"/>
    <property type="evidence" value="ECO:0007669"/>
    <property type="project" value="UniProtKB-KW"/>
</dbReference>
<gene>
    <name evidence="9" type="ordered locus">Igni_0315</name>
</gene>
<dbReference type="InterPro" id="IPR036264">
    <property type="entry name" value="Bact_exopeptidase_dim_dom"/>
</dbReference>
<keyword evidence="4" id="KW-0479">Metal-binding</keyword>
<dbReference type="InterPro" id="IPR002933">
    <property type="entry name" value="Peptidase_M20"/>
</dbReference>
<evidence type="ECO:0000256" key="2">
    <source>
        <dbReference type="ARBA" id="ARBA00001947"/>
    </source>
</evidence>
<dbReference type="OrthoDB" id="24854at2157"/>
<keyword evidence="10" id="KW-1185">Reference proteome</keyword>
<dbReference type="eggNOG" id="arCOG01107">
    <property type="taxonomic scope" value="Archaea"/>
</dbReference>
<keyword evidence="7" id="KW-0170">Cobalt</keyword>
<dbReference type="SUPFAM" id="SSF53187">
    <property type="entry name" value="Zn-dependent exopeptidases"/>
    <property type="match status" value="1"/>
</dbReference>
<dbReference type="NCBIfam" id="TIGR01910">
    <property type="entry name" value="DapE-ArgE"/>
    <property type="match status" value="1"/>
</dbReference>
<dbReference type="RefSeq" id="WP_011998350.1">
    <property type="nucleotide sequence ID" value="NC_009776.1"/>
</dbReference>
<name>A8A996_IGNH4</name>
<dbReference type="Pfam" id="PF07687">
    <property type="entry name" value="M20_dimer"/>
    <property type="match status" value="1"/>
</dbReference>
<evidence type="ECO:0000313" key="10">
    <source>
        <dbReference type="Proteomes" id="UP000000262"/>
    </source>
</evidence>
<dbReference type="PANTHER" id="PTHR43808">
    <property type="entry name" value="ACETYLORNITHINE DEACETYLASE"/>
    <property type="match status" value="1"/>
</dbReference>
<evidence type="ECO:0000256" key="5">
    <source>
        <dbReference type="ARBA" id="ARBA00022801"/>
    </source>
</evidence>
<dbReference type="GeneID" id="5562709"/>
<dbReference type="Gene3D" id="3.30.70.360">
    <property type="match status" value="1"/>
</dbReference>
<dbReference type="Pfam" id="PF01546">
    <property type="entry name" value="Peptidase_M20"/>
    <property type="match status" value="1"/>
</dbReference>
<comment type="cofactor">
    <cofactor evidence="2">
        <name>Zn(2+)</name>
        <dbReference type="ChEBI" id="CHEBI:29105"/>
    </cofactor>
</comment>
<protein>
    <submittedName>
        <fullName evidence="9">Acetylornithine deacetylase</fullName>
    </submittedName>
</protein>
<accession>A8A996</accession>
<evidence type="ECO:0000256" key="6">
    <source>
        <dbReference type="ARBA" id="ARBA00022833"/>
    </source>
</evidence>
<evidence type="ECO:0000256" key="7">
    <source>
        <dbReference type="ARBA" id="ARBA00023285"/>
    </source>
</evidence>
<evidence type="ECO:0000256" key="1">
    <source>
        <dbReference type="ARBA" id="ARBA00001941"/>
    </source>
</evidence>
<feature type="domain" description="Peptidase M20 dimerisation" evidence="8">
    <location>
        <begin position="181"/>
        <end position="299"/>
    </location>
</feature>
<dbReference type="PANTHER" id="PTHR43808:SF32">
    <property type="entry name" value="ARGE_DAPE-RELATED DEACYLASE"/>
    <property type="match status" value="1"/>
</dbReference>
<sequence>MSPQEVLDLLSQLISFDTVSPEGKQYEDLVHFLKGWLEERGVSAKVEYVDDEYRSSHCPQGPKPLLFAWVGEGEPLLEFNGHYDVVPPGDGWEGNPFEPKVVGEYLVGRGATDMKGGVAAVAASLAELSNWKGNKVQAVFVPDEEVGGRCGTGYRVSKLKEKYEIPRRVVVAEPTDHNVWIGHKGVVWLRVEVPGKQVHASTPWMGENAFVKASALVLELNRALTDKFSKRYSKYEYSPEHPLTKFNAFNIGGVAYSTSNKENVVPGSFVFSVDVRVIPEEDEREVVEFVKEVIGDRAKVEVKLLEPGILNENSELAKLINEVWGEPLKVHKAASDMRYYRGYDVVTWGPGDHRESHTPNEKIKISEVVEFVGRYARLAKLLAGG</sequence>
<dbReference type="Gene3D" id="3.40.630.10">
    <property type="entry name" value="Zn peptidases"/>
    <property type="match status" value="1"/>
</dbReference>
<evidence type="ECO:0000256" key="4">
    <source>
        <dbReference type="ARBA" id="ARBA00022723"/>
    </source>
</evidence>
<keyword evidence="6" id="KW-0862">Zinc</keyword>
<evidence type="ECO:0000259" key="8">
    <source>
        <dbReference type="Pfam" id="PF07687"/>
    </source>
</evidence>
<dbReference type="InterPro" id="IPR011650">
    <property type="entry name" value="Peptidase_M20_dimer"/>
</dbReference>
<proteinExistence type="inferred from homology"/>
<organism evidence="9 10">
    <name type="scientific">Ignicoccus hospitalis (strain KIN4/I / DSM 18386 / JCM 14125)</name>
    <dbReference type="NCBI Taxonomy" id="453591"/>
    <lineage>
        <taxon>Archaea</taxon>
        <taxon>Thermoproteota</taxon>
        <taxon>Thermoprotei</taxon>
        <taxon>Desulfurococcales</taxon>
        <taxon>Desulfurococcaceae</taxon>
        <taxon>Ignicoccus</taxon>
    </lineage>
</organism>